<feature type="coiled-coil region" evidence="1">
    <location>
        <begin position="27"/>
        <end position="61"/>
    </location>
</feature>
<sequence>MKHRRDSVIARNSHGDRQTVLQKELVLSKHIEKNLVLEQELDVLRKQLDQIESVNKELATQCDNHNLALLKSKEQLLNVKQTMSYRLGYSLLFGFKSWAGFKHLLSTISTLRKEKKGVIKKERIYLELSDSALSIDSLTPVTKNIHAKKYPQYWESLLEEPDAFKFQKNLVAGADRLDESGVSFSITIDNIDSVILRLSLEALEPNYVEKQAILTIDYLDHNGNSLSAIIDTPYSPSLKKYYHYLNVNPKMNNNILLCPPNGTRLIKLNVRLWDSKTEIKFNGLFETICHKTGVSVVIPSYKGEKTILKCLKSMQAQTLDREKFEIIIALNGERDSTRNKIEQYIKKNSALKIKILELDIAGASYARNMAIQEAIFSHVTFVDDDDYIDQNYLLRLFEKARYNNIVLTGVKDVVDETGEIKNSAITEQMARASKKAEIAYNDVTSVLTMNACKIAPSHFIKGILYNENLKSGEDVVYWTKLLSRFCPAIDFSAGFEDVVYYRVITDNSVSRQKESYDFNVSQRLDVIKDLIDILDDSNENMLFIQSKINAQAGFIKRYLIKNHNDFGRFQKEILAKGIVNHFVQDVNALFTERLVISYCFAPYADTSAIVMSKRINQMDNPVDVISNSMSNVRTKDISLNKIASFNIGKHTELNAPQAFANWNAIAKFSEMVVREIGNIISQRSMYKEIYSRAMWPASHFAAALVKQKYPQIKWIAEFSDPLLMDVTAKERYEKLSLEWLYSHGFIKSIDDNGMNDNTFYWCEYLAYEYADSIIFTNENQRDYMLSYADETLQNKILEKSKIIPQPTLLTSYYDVSKIVLEKDTGITYMAYFGSFYVNRGFDALFQAWKDLDNSQRKKLRLYVYTQQERDQVIEGAPEELKELIIVLPYVGYFDFLALTKQFDILVVMDAQTKGLKLNNPYLPSKISDYLGSGSKILALVEKNSPMSRMQVAGLKVCELQNTTDIQNIIIHNM</sequence>
<dbReference type="InterPro" id="IPR001173">
    <property type="entry name" value="Glyco_trans_2-like"/>
</dbReference>
<dbReference type="CDD" id="cd00761">
    <property type="entry name" value="Glyco_tranf_GTA_type"/>
    <property type="match status" value="1"/>
</dbReference>
<dbReference type="EMBL" id="JAGIBU010000005">
    <property type="protein sequence ID" value="MBS7824936.1"/>
    <property type="molecule type" value="Genomic_DNA"/>
</dbReference>
<dbReference type="PANTHER" id="PTHR43685:SF2">
    <property type="entry name" value="GLYCOSYLTRANSFERASE 2-LIKE DOMAIN-CONTAINING PROTEIN"/>
    <property type="match status" value="1"/>
</dbReference>
<reference evidence="3" key="1">
    <citation type="submission" date="2021-03" db="EMBL/GenBank/DDBJ databases">
        <title>Identification and antibiotic profiling of Wohlfahrtiimonas chitiniclastica, an underestimated human pathogen.</title>
        <authorList>
            <person name="Kopf A."/>
            <person name="Bunk B."/>
            <person name="Coldewey S."/>
            <person name="Gunzer F."/>
            <person name="Riedel T."/>
            <person name="Schroettner P."/>
        </authorList>
    </citation>
    <scope>NUCLEOTIDE SEQUENCE</scope>
    <source>
        <strain evidence="3">DSM 100917</strain>
    </source>
</reference>
<dbReference type="SUPFAM" id="SSF53448">
    <property type="entry name" value="Nucleotide-diphospho-sugar transferases"/>
    <property type="match status" value="1"/>
</dbReference>
<evidence type="ECO:0000313" key="3">
    <source>
        <dbReference type="EMBL" id="MBS7824936.1"/>
    </source>
</evidence>
<name>A0AB35BYZ2_9GAMM</name>
<comment type="caution">
    <text evidence="3">The sequence shown here is derived from an EMBL/GenBank/DDBJ whole genome shotgun (WGS) entry which is preliminary data.</text>
</comment>
<evidence type="ECO:0000256" key="1">
    <source>
        <dbReference type="SAM" id="Coils"/>
    </source>
</evidence>
<dbReference type="EC" id="2.4.-.-" evidence="3"/>
<evidence type="ECO:0000313" key="4">
    <source>
        <dbReference type="Proteomes" id="UP000680020"/>
    </source>
</evidence>
<dbReference type="Gene3D" id="3.90.550.10">
    <property type="entry name" value="Spore Coat Polysaccharide Biosynthesis Protein SpsA, Chain A"/>
    <property type="match status" value="1"/>
</dbReference>
<dbReference type="GO" id="GO:0016757">
    <property type="term" value="F:glycosyltransferase activity"/>
    <property type="evidence" value="ECO:0007669"/>
    <property type="project" value="UniProtKB-KW"/>
</dbReference>
<keyword evidence="1" id="KW-0175">Coiled coil</keyword>
<keyword evidence="3" id="KW-0808">Transferase</keyword>
<dbReference type="InterPro" id="IPR029044">
    <property type="entry name" value="Nucleotide-diphossugar_trans"/>
</dbReference>
<organism evidence="3 4">
    <name type="scientific">Wohlfahrtiimonas chitiniclastica</name>
    <dbReference type="NCBI Taxonomy" id="400946"/>
    <lineage>
        <taxon>Bacteria</taxon>
        <taxon>Pseudomonadati</taxon>
        <taxon>Pseudomonadota</taxon>
        <taxon>Gammaproteobacteria</taxon>
        <taxon>Cardiobacteriales</taxon>
        <taxon>Ignatzschineriaceae</taxon>
        <taxon>Wohlfahrtiimonas</taxon>
    </lineage>
</organism>
<accession>A0AB35BYZ2</accession>
<feature type="domain" description="Glycosyltransferase 2-like" evidence="2">
    <location>
        <begin position="295"/>
        <end position="424"/>
    </location>
</feature>
<dbReference type="RefSeq" id="WP_213404085.1">
    <property type="nucleotide sequence ID" value="NZ_JAGIBT010000006.1"/>
</dbReference>
<evidence type="ECO:0000259" key="2">
    <source>
        <dbReference type="Pfam" id="PF00535"/>
    </source>
</evidence>
<proteinExistence type="predicted"/>
<dbReference type="PANTHER" id="PTHR43685">
    <property type="entry name" value="GLYCOSYLTRANSFERASE"/>
    <property type="match status" value="1"/>
</dbReference>
<gene>
    <name evidence="3" type="ORF">J7561_06930</name>
</gene>
<protein>
    <submittedName>
        <fullName evidence="3">Glycosyltransferase</fullName>
        <ecNumber evidence="3">2.4.-.-</ecNumber>
    </submittedName>
</protein>
<keyword evidence="3" id="KW-0328">Glycosyltransferase</keyword>
<dbReference type="InterPro" id="IPR050834">
    <property type="entry name" value="Glycosyltransf_2"/>
</dbReference>
<dbReference type="AlphaFoldDB" id="A0AB35BYZ2"/>
<dbReference type="Pfam" id="PF00535">
    <property type="entry name" value="Glycos_transf_2"/>
    <property type="match status" value="1"/>
</dbReference>
<dbReference type="Proteomes" id="UP000680020">
    <property type="component" value="Unassembled WGS sequence"/>
</dbReference>
<dbReference type="SUPFAM" id="SSF53756">
    <property type="entry name" value="UDP-Glycosyltransferase/glycogen phosphorylase"/>
    <property type="match status" value="1"/>
</dbReference>